<dbReference type="PROSITE" id="PS50975">
    <property type="entry name" value="ATP_GRASP"/>
    <property type="match status" value="1"/>
</dbReference>
<protein>
    <recommendedName>
        <fullName evidence="2">ATP-grasp domain-containing protein</fullName>
    </recommendedName>
</protein>
<gene>
    <name evidence="3" type="ORF">NDU88_000754</name>
</gene>
<proteinExistence type="predicted"/>
<evidence type="ECO:0000256" key="1">
    <source>
        <dbReference type="PROSITE-ProRule" id="PRU00409"/>
    </source>
</evidence>
<dbReference type="PANTHER" id="PTHR48066:SF1">
    <property type="entry name" value="CARNOSINE SYNTHASE 1"/>
    <property type="match status" value="1"/>
</dbReference>
<evidence type="ECO:0000259" key="2">
    <source>
        <dbReference type="PROSITE" id="PS50975"/>
    </source>
</evidence>
<keyword evidence="1" id="KW-0547">Nucleotide-binding</keyword>
<dbReference type="EMBL" id="JANPWB010000007">
    <property type="protein sequence ID" value="KAJ1168841.1"/>
    <property type="molecule type" value="Genomic_DNA"/>
</dbReference>
<dbReference type="Pfam" id="PF13535">
    <property type="entry name" value="ATP-grasp_4"/>
    <property type="match status" value="1"/>
</dbReference>
<reference evidence="3" key="1">
    <citation type="journal article" date="2022" name="bioRxiv">
        <title>Sequencing and chromosome-scale assembly of the giantPleurodeles waltlgenome.</title>
        <authorList>
            <person name="Brown T."/>
            <person name="Elewa A."/>
            <person name="Iarovenko S."/>
            <person name="Subramanian E."/>
            <person name="Araus A.J."/>
            <person name="Petzold A."/>
            <person name="Susuki M."/>
            <person name="Suzuki K.-i.T."/>
            <person name="Hayashi T."/>
            <person name="Toyoda A."/>
            <person name="Oliveira C."/>
            <person name="Osipova E."/>
            <person name="Leigh N.D."/>
            <person name="Simon A."/>
            <person name="Yun M.H."/>
        </authorList>
    </citation>
    <scope>NUCLEOTIDE SEQUENCE</scope>
    <source>
        <strain evidence="3">20211129_DDA</strain>
        <tissue evidence="3">Liver</tissue>
    </source>
</reference>
<sequence length="388" mass="42837">MTDHKQDEDHAQWIMKMVHDRGMHLDGCVTFWNDCTVLAALVCEQLGFRSSPVLALRLSKKKSQTQLSLLYKKKNSIFSAIIASYAVPSCHVASHLDIDNASCNVNFPGVLKLESGCGAVATKMVKNKEQCHQYYENICSILKVESDCPGIGLRYGNAMVLMEHVSGSEHDVDIIIYDGKLMGAFVSDNGPTRVPDFTETAACMPTYLSPDKEAQLVMAAFQGCLICGLADGVFNVEFKMMPTGPKLIEINARMGGAYLRDWILEIYGEDIMLANLMVACSVPPLMPGHRARPHTYLVGVLCVLPMHLQAWKTTASLEILQALCERGVIRLTALFDGTVPDTFEDPYCSIACVGDTRVQACMQLISTCRVLGIHTMDFPVPYFTSEFK</sequence>
<dbReference type="Gene3D" id="3.30.470.20">
    <property type="entry name" value="ATP-grasp fold, B domain"/>
    <property type="match status" value="1"/>
</dbReference>
<evidence type="ECO:0000313" key="3">
    <source>
        <dbReference type="EMBL" id="KAJ1168841.1"/>
    </source>
</evidence>
<organism evidence="3 4">
    <name type="scientific">Pleurodeles waltl</name>
    <name type="common">Iberian ribbed newt</name>
    <dbReference type="NCBI Taxonomy" id="8319"/>
    <lineage>
        <taxon>Eukaryota</taxon>
        <taxon>Metazoa</taxon>
        <taxon>Chordata</taxon>
        <taxon>Craniata</taxon>
        <taxon>Vertebrata</taxon>
        <taxon>Euteleostomi</taxon>
        <taxon>Amphibia</taxon>
        <taxon>Batrachia</taxon>
        <taxon>Caudata</taxon>
        <taxon>Salamandroidea</taxon>
        <taxon>Salamandridae</taxon>
        <taxon>Pleurodelinae</taxon>
        <taxon>Pleurodeles</taxon>
    </lineage>
</organism>
<dbReference type="InterPro" id="IPR031046">
    <property type="entry name" value="CARNS1"/>
</dbReference>
<comment type="caution">
    <text evidence="3">The sequence shown here is derived from an EMBL/GenBank/DDBJ whole genome shotgun (WGS) entry which is preliminary data.</text>
</comment>
<keyword evidence="1" id="KW-0067">ATP-binding</keyword>
<dbReference type="SUPFAM" id="SSF56059">
    <property type="entry name" value="Glutathione synthetase ATP-binding domain-like"/>
    <property type="match status" value="1"/>
</dbReference>
<dbReference type="GO" id="GO:0047730">
    <property type="term" value="F:carnosine synthase activity"/>
    <property type="evidence" value="ECO:0007669"/>
    <property type="project" value="InterPro"/>
</dbReference>
<evidence type="ECO:0000313" key="4">
    <source>
        <dbReference type="Proteomes" id="UP001066276"/>
    </source>
</evidence>
<dbReference type="GO" id="GO:0046872">
    <property type="term" value="F:metal ion binding"/>
    <property type="evidence" value="ECO:0007669"/>
    <property type="project" value="InterPro"/>
</dbReference>
<dbReference type="InterPro" id="IPR011761">
    <property type="entry name" value="ATP-grasp"/>
</dbReference>
<accession>A0AAV7SXL6</accession>
<dbReference type="GO" id="GO:0016887">
    <property type="term" value="F:ATP hydrolysis activity"/>
    <property type="evidence" value="ECO:0007669"/>
    <property type="project" value="InterPro"/>
</dbReference>
<feature type="domain" description="ATP-grasp" evidence="2">
    <location>
        <begin position="79"/>
        <end position="280"/>
    </location>
</feature>
<dbReference type="GO" id="GO:0035499">
    <property type="term" value="P:carnosine biosynthetic process"/>
    <property type="evidence" value="ECO:0007669"/>
    <property type="project" value="InterPro"/>
</dbReference>
<dbReference type="Proteomes" id="UP001066276">
    <property type="component" value="Chromosome 4_1"/>
</dbReference>
<dbReference type="GO" id="GO:0005524">
    <property type="term" value="F:ATP binding"/>
    <property type="evidence" value="ECO:0007669"/>
    <property type="project" value="UniProtKB-UniRule"/>
</dbReference>
<keyword evidence="4" id="KW-1185">Reference proteome</keyword>
<name>A0AAV7SXL6_PLEWA</name>
<dbReference type="PANTHER" id="PTHR48066">
    <property type="entry name" value="CARNOSINE SYNTHASE 1"/>
    <property type="match status" value="1"/>
</dbReference>
<dbReference type="AlphaFoldDB" id="A0AAV7SXL6"/>